<evidence type="ECO:0000259" key="8">
    <source>
        <dbReference type="PROSITE" id="PS50003"/>
    </source>
</evidence>
<reference evidence="9" key="1">
    <citation type="submission" date="2021-01" db="EMBL/GenBank/DDBJ databases">
        <authorList>
            <person name="Corre E."/>
            <person name="Pelletier E."/>
            <person name="Niang G."/>
            <person name="Scheremetjew M."/>
            <person name="Finn R."/>
            <person name="Kale V."/>
            <person name="Holt S."/>
            <person name="Cochrane G."/>
            <person name="Meng A."/>
            <person name="Brown T."/>
            <person name="Cohen L."/>
        </authorList>
    </citation>
    <scope>NUCLEOTIDE SEQUENCE</scope>
    <source>
        <strain evidence="9">ATCC 50979</strain>
    </source>
</reference>
<comment type="domain">
    <text evidence="6">A pair of annexin repeats may form one binding site for calcium and phospholipid.</text>
</comment>
<feature type="compositionally biased region" description="Low complexity" evidence="7">
    <location>
        <begin position="105"/>
        <end position="116"/>
    </location>
</feature>
<keyword evidence="3 6" id="KW-0106">Calcium</keyword>
<dbReference type="GO" id="GO:0005737">
    <property type="term" value="C:cytoplasm"/>
    <property type="evidence" value="ECO:0007669"/>
    <property type="project" value="TreeGrafter"/>
</dbReference>
<dbReference type="InterPro" id="IPR018252">
    <property type="entry name" value="Annexin_repeat_CS"/>
</dbReference>
<dbReference type="SUPFAM" id="SSF47874">
    <property type="entry name" value="Annexin"/>
    <property type="match status" value="2"/>
</dbReference>
<keyword evidence="5 6" id="KW-0111">Calcium/phospholipid-binding</keyword>
<evidence type="ECO:0000256" key="3">
    <source>
        <dbReference type="ARBA" id="ARBA00022837"/>
    </source>
</evidence>
<dbReference type="SUPFAM" id="SSF50729">
    <property type="entry name" value="PH domain-like"/>
    <property type="match status" value="1"/>
</dbReference>
<dbReference type="SMART" id="SM00335">
    <property type="entry name" value="ANX"/>
    <property type="match status" value="8"/>
</dbReference>
<dbReference type="SMART" id="SM00233">
    <property type="entry name" value="PH"/>
    <property type="match status" value="1"/>
</dbReference>
<dbReference type="Gene3D" id="1.10.220.10">
    <property type="entry name" value="Annexin"/>
    <property type="match status" value="8"/>
</dbReference>
<feature type="region of interest" description="Disordered" evidence="7">
    <location>
        <begin position="353"/>
        <end position="395"/>
    </location>
</feature>
<organism evidence="9">
    <name type="scientific">Sexangularia sp. CB-2014</name>
    <dbReference type="NCBI Taxonomy" id="1486929"/>
    <lineage>
        <taxon>Eukaryota</taxon>
        <taxon>Amoebozoa</taxon>
        <taxon>Tubulinea</taxon>
        <taxon>Elardia</taxon>
        <taxon>Arcellinida</taxon>
        <taxon>Arcellinida incertae sedis</taxon>
        <taxon>Sexangularia</taxon>
    </lineage>
</organism>
<dbReference type="FunFam" id="1.10.220.10:FF:000002">
    <property type="entry name" value="Annexin"/>
    <property type="match status" value="2"/>
</dbReference>
<evidence type="ECO:0000256" key="6">
    <source>
        <dbReference type="RuleBase" id="RU003540"/>
    </source>
</evidence>
<dbReference type="PROSITE" id="PS00223">
    <property type="entry name" value="ANNEXIN_1"/>
    <property type="match status" value="1"/>
</dbReference>
<comment type="similarity">
    <text evidence="1 6">Belongs to the annexin family.</text>
</comment>
<name>A0A7S1YGV2_9EUKA</name>
<dbReference type="Pfam" id="PF00191">
    <property type="entry name" value="Annexin"/>
    <property type="match status" value="8"/>
</dbReference>
<accession>A0A7S1YGV2</accession>
<dbReference type="InterPro" id="IPR011993">
    <property type="entry name" value="PH-like_dom_sf"/>
</dbReference>
<dbReference type="PRINTS" id="PR00196">
    <property type="entry name" value="ANNEXIN"/>
</dbReference>
<dbReference type="PROSITE" id="PS51897">
    <property type="entry name" value="ANNEXIN_2"/>
    <property type="match status" value="8"/>
</dbReference>
<dbReference type="CDD" id="cd00821">
    <property type="entry name" value="PH"/>
    <property type="match status" value="1"/>
</dbReference>
<dbReference type="GO" id="GO:0012506">
    <property type="term" value="C:vesicle membrane"/>
    <property type="evidence" value="ECO:0007669"/>
    <property type="project" value="TreeGrafter"/>
</dbReference>
<feature type="compositionally biased region" description="Low complexity" evidence="7">
    <location>
        <begin position="362"/>
        <end position="373"/>
    </location>
</feature>
<evidence type="ECO:0000256" key="7">
    <source>
        <dbReference type="SAM" id="MobiDB-lite"/>
    </source>
</evidence>
<gene>
    <name evidence="9" type="ORF">SSP0437_LOCUS9815</name>
</gene>
<evidence type="ECO:0000256" key="5">
    <source>
        <dbReference type="ARBA" id="ARBA00023302"/>
    </source>
</evidence>
<dbReference type="FunFam" id="1.10.220.10:FF:000005">
    <property type="entry name" value="Annexin"/>
    <property type="match status" value="2"/>
</dbReference>
<dbReference type="Gene3D" id="2.30.29.30">
    <property type="entry name" value="Pleckstrin-homology domain (PH domain)/Phosphotyrosine-binding domain (PTB)"/>
    <property type="match status" value="1"/>
</dbReference>
<dbReference type="PANTHER" id="PTHR10502">
    <property type="entry name" value="ANNEXIN"/>
    <property type="match status" value="1"/>
</dbReference>
<dbReference type="InterPro" id="IPR018502">
    <property type="entry name" value="Annexin_repeat"/>
</dbReference>
<dbReference type="InterPro" id="IPR001849">
    <property type="entry name" value="PH_domain"/>
</dbReference>
<feature type="region of interest" description="Disordered" evidence="7">
    <location>
        <begin position="96"/>
        <end position="116"/>
    </location>
</feature>
<evidence type="ECO:0000313" key="9">
    <source>
        <dbReference type="EMBL" id="CAD9304238.1"/>
    </source>
</evidence>
<evidence type="ECO:0000256" key="4">
    <source>
        <dbReference type="ARBA" id="ARBA00023216"/>
    </source>
</evidence>
<dbReference type="PANTHER" id="PTHR10502:SF102">
    <property type="entry name" value="ANNEXIN B11"/>
    <property type="match status" value="1"/>
</dbReference>
<dbReference type="PROSITE" id="PS50003">
    <property type="entry name" value="PH_DOMAIN"/>
    <property type="match status" value="1"/>
</dbReference>
<dbReference type="EMBL" id="HBGL01012546">
    <property type="protein sequence ID" value="CAD9304238.1"/>
    <property type="molecule type" value="Transcribed_RNA"/>
</dbReference>
<dbReference type="GO" id="GO:0005634">
    <property type="term" value="C:nucleus"/>
    <property type="evidence" value="ECO:0007669"/>
    <property type="project" value="TreeGrafter"/>
</dbReference>
<dbReference type="InterPro" id="IPR001464">
    <property type="entry name" value="Annexin"/>
</dbReference>
<dbReference type="GO" id="GO:0001786">
    <property type="term" value="F:phosphatidylserine binding"/>
    <property type="evidence" value="ECO:0007669"/>
    <property type="project" value="TreeGrafter"/>
</dbReference>
<dbReference type="GO" id="GO:0005886">
    <property type="term" value="C:plasma membrane"/>
    <property type="evidence" value="ECO:0007669"/>
    <property type="project" value="TreeGrafter"/>
</dbReference>
<evidence type="ECO:0000256" key="2">
    <source>
        <dbReference type="ARBA" id="ARBA00022737"/>
    </source>
</evidence>
<dbReference type="InterPro" id="IPR037104">
    <property type="entry name" value="Annexin_sf"/>
</dbReference>
<protein>
    <recommendedName>
        <fullName evidence="6">Annexin</fullName>
    </recommendedName>
</protein>
<proteinExistence type="inferred from homology"/>
<keyword evidence="4 6" id="KW-0041">Annexin</keyword>
<dbReference type="AlphaFoldDB" id="A0A7S1YGV2"/>
<feature type="compositionally biased region" description="Pro residues" evidence="7">
    <location>
        <begin position="710"/>
        <end position="720"/>
    </location>
</feature>
<feature type="region of interest" description="Disordered" evidence="7">
    <location>
        <begin position="707"/>
        <end position="729"/>
    </location>
</feature>
<dbReference type="Pfam" id="PF00169">
    <property type="entry name" value="PH"/>
    <property type="match status" value="1"/>
</dbReference>
<feature type="region of interest" description="Disordered" evidence="7">
    <location>
        <begin position="1"/>
        <end position="62"/>
    </location>
</feature>
<dbReference type="GO" id="GO:0005544">
    <property type="term" value="F:calcium-dependent phospholipid binding"/>
    <property type="evidence" value="ECO:0007669"/>
    <property type="project" value="UniProtKB-KW"/>
</dbReference>
<evidence type="ECO:0000256" key="1">
    <source>
        <dbReference type="ARBA" id="ARBA00007831"/>
    </source>
</evidence>
<feature type="domain" description="PH" evidence="8">
    <location>
        <begin position="134"/>
        <end position="263"/>
    </location>
</feature>
<dbReference type="GO" id="GO:0005509">
    <property type="term" value="F:calcium ion binding"/>
    <property type="evidence" value="ECO:0007669"/>
    <property type="project" value="InterPro"/>
</dbReference>
<keyword evidence="2 6" id="KW-0677">Repeat</keyword>
<sequence>MLGVHSVEVLSSSDDDSLDRHPIRTSTVAAVEVLTSSDEDDVESIVRGGTGLPPPAYSPAAPATADIHYSRLPSAPEPARGHEQQVEYSQLLPDTQATRPPAKHSTPPSSTSSSSSSSAARAVSYFGIVRNPRTFTHSSWMFKMGGGKARLDLSTALTSFAGTLTKWQRRLFVLKSGMLSWYDDEQAPTPLKSVAADHTLQVQVLEASSLASLDPGATPGSAYFSLQRWSQVSLKPMSKKWVIRAASQAEMAQWLEALSLHEVQVPAKFAASASAIRAFQGLDEPSTAGVTRSKSGKKKSKKLCEVCGENKQAMRVKLKSRPTPTAVCAMCATQIVSKSKGIDVPLRGVSKRVVTEGEGSSRAGRPAAPTGAAHSGKRRRRPVVDGNDWSDDEDDDMTLIEQGVDVAEDAAALRKAIKGLGTTDSVLIDIIGNRHRATLQRIAASYREQFDRSLEDDVKGDTSGHYEELLIARLRHLGELNARLVRKAVKGLGTNENLLVEVLATRSQQELADAVVAYDRLYPGRVLQDDVASDTSGDFKKCLTALIHGADRSKEEANAERAKQDADRLYKAGAARLGTDEDVFVEILTSASRRHIRAISYAYIDRTGKTLASAIESEFSGDLRKALRLLVRRPVDYYAEALRKAVKGLGTNDDALVRVLGYLSRRKLRLVAKHYLHTYDRMLIEDLEDDTSFNFKKLIRAVTPRMLSDPPLPPDRPWPHPSTALPSSYSPAADAERLRKAMKGLGTNESELIDIIGSRSRAQLQAVRAAFADAYERDLIADVRSETSGNFRKLLVYRLQSHGEATAVLLHEAIAGLGTDDALLREVLVTRLPSELAAAAPFYEQQYKETVTAAIAGDTSGDYRKLCVELAKTRDRPDRGLDVRVAIADAEALYKAGAARMGTDEEAIIKILSSRSPEHLEAVGLAYADATGKTLEAALRSETSGNFRKVLMALVKPRDMLFAELVRKAVKGLGTNDDLLTRVLGYLSHGQARAVGRTYADMFGRSMAKDVASDTSGDYRKLAEQCIGTLV</sequence>